<evidence type="ECO:0000313" key="2">
    <source>
        <dbReference type="Proteomes" id="UP000697710"/>
    </source>
</evidence>
<reference evidence="1" key="1">
    <citation type="submission" date="2020-04" db="EMBL/GenBank/DDBJ databases">
        <authorList>
            <person name="Zhang T."/>
        </authorList>
    </citation>
    <scope>NUCLEOTIDE SEQUENCE</scope>
    <source>
        <strain evidence="1">HKST-UBA01</strain>
    </source>
</reference>
<comment type="caution">
    <text evidence="1">The sequence shown here is derived from an EMBL/GenBank/DDBJ whole genome shotgun (WGS) entry which is preliminary data.</text>
</comment>
<dbReference type="Pfam" id="PF13174">
    <property type="entry name" value="TPR_6"/>
    <property type="match status" value="1"/>
</dbReference>
<dbReference type="Proteomes" id="UP000697710">
    <property type="component" value="Unassembled WGS sequence"/>
</dbReference>
<dbReference type="AlphaFoldDB" id="A0A956RPR5"/>
<evidence type="ECO:0000313" key="1">
    <source>
        <dbReference type="EMBL" id="MCA9728095.1"/>
    </source>
</evidence>
<evidence type="ECO:0008006" key="3">
    <source>
        <dbReference type="Google" id="ProtNLM"/>
    </source>
</evidence>
<protein>
    <recommendedName>
        <fullName evidence="3">Tetratricopeptide repeat protein</fullName>
    </recommendedName>
</protein>
<dbReference type="InterPro" id="IPR011990">
    <property type="entry name" value="TPR-like_helical_dom_sf"/>
</dbReference>
<accession>A0A956RPR5</accession>
<gene>
    <name evidence="1" type="ORF">KC729_10460</name>
</gene>
<dbReference type="Gene3D" id="1.25.40.10">
    <property type="entry name" value="Tetratricopeptide repeat domain"/>
    <property type="match status" value="1"/>
</dbReference>
<feature type="non-terminal residue" evidence="1">
    <location>
        <position position="1"/>
    </location>
</feature>
<sequence length="89" mass="10142">VLEALDHLADVWSRLGRWEDAVEVLLTRAEDFPTDYRSPLAYVRAASIQEEQLHDPKSAVATLEKLTARYPELPLSRRAQEKIQLLQGS</sequence>
<proteinExistence type="predicted"/>
<organism evidence="1 2">
    <name type="scientific">Eiseniibacteriota bacterium</name>
    <dbReference type="NCBI Taxonomy" id="2212470"/>
    <lineage>
        <taxon>Bacteria</taxon>
        <taxon>Candidatus Eiseniibacteriota</taxon>
    </lineage>
</organism>
<reference evidence="1" key="2">
    <citation type="journal article" date="2021" name="Microbiome">
        <title>Successional dynamics and alternative stable states in a saline activated sludge microbial community over 9 years.</title>
        <authorList>
            <person name="Wang Y."/>
            <person name="Ye J."/>
            <person name="Ju F."/>
            <person name="Liu L."/>
            <person name="Boyd J.A."/>
            <person name="Deng Y."/>
            <person name="Parks D.H."/>
            <person name="Jiang X."/>
            <person name="Yin X."/>
            <person name="Woodcroft B.J."/>
            <person name="Tyson G.W."/>
            <person name="Hugenholtz P."/>
            <person name="Polz M.F."/>
            <person name="Zhang T."/>
        </authorList>
    </citation>
    <scope>NUCLEOTIDE SEQUENCE</scope>
    <source>
        <strain evidence="1">HKST-UBA01</strain>
    </source>
</reference>
<name>A0A956RPR5_UNCEI</name>
<dbReference type="EMBL" id="JAGQHR010000299">
    <property type="protein sequence ID" value="MCA9728095.1"/>
    <property type="molecule type" value="Genomic_DNA"/>
</dbReference>
<dbReference type="InterPro" id="IPR019734">
    <property type="entry name" value="TPR_rpt"/>
</dbReference>
<dbReference type="SUPFAM" id="SSF48452">
    <property type="entry name" value="TPR-like"/>
    <property type="match status" value="1"/>
</dbReference>